<feature type="domain" description="Glycosyltransferase 2-like" evidence="4">
    <location>
        <begin position="3"/>
        <end position="166"/>
    </location>
</feature>
<dbReference type="Pfam" id="PF00535">
    <property type="entry name" value="Glycos_transf_2"/>
    <property type="match status" value="1"/>
</dbReference>
<name>A0A1J5J1W0_9BACT</name>
<dbReference type="STRING" id="1817892.AUK40_03140"/>
<accession>A0A1J5J1W0</accession>
<evidence type="ECO:0000259" key="4">
    <source>
        <dbReference type="Pfam" id="PF00535"/>
    </source>
</evidence>
<dbReference type="GO" id="GO:0035269">
    <property type="term" value="P:protein O-linked glycosylation via mannose"/>
    <property type="evidence" value="ECO:0007669"/>
    <property type="project" value="TreeGrafter"/>
</dbReference>
<organism evidence="5 6">
    <name type="scientific">Candidatus Wirthbacteria bacterium CG2_30_54_11</name>
    <dbReference type="NCBI Taxonomy" id="1817892"/>
    <lineage>
        <taxon>Bacteria</taxon>
        <taxon>Candidatus Wirthbacteria</taxon>
    </lineage>
</organism>
<dbReference type="GO" id="GO:0016020">
    <property type="term" value="C:membrane"/>
    <property type="evidence" value="ECO:0007669"/>
    <property type="project" value="GOC"/>
</dbReference>
<comment type="similarity">
    <text evidence="1">Belongs to the glycosyltransferase 2 family.</text>
</comment>
<protein>
    <recommendedName>
        <fullName evidence="4">Glycosyltransferase 2-like domain-containing protein</fullName>
    </recommendedName>
</protein>
<dbReference type="GO" id="GO:0004582">
    <property type="term" value="F:dolichyl-phosphate beta-D-mannosyltransferase activity"/>
    <property type="evidence" value="ECO:0007669"/>
    <property type="project" value="InterPro"/>
</dbReference>
<dbReference type="InterPro" id="IPR001173">
    <property type="entry name" value="Glyco_trans_2-like"/>
</dbReference>
<evidence type="ECO:0000256" key="3">
    <source>
        <dbReference type="ARBA" id="ARBA00022679"/>
    </source>
</evidence>
<dbReference type="Gene3D" id="3.90.550.10">
    <property type="entry name" value="Spore Coat Polysaccharide Biosynthesis Protein SpsA, Chain A"/>
    <property type="match status" value="1"/>
</dbReference>
<evidence type="ECO:0000313" key="6">
    <source>
        <dbReference type="Proteomes" id="UP000183245"/>
    </source>
</evidence>
<dbReference type="PANTHER" id="PTHR43398:SF1">
    <property type="entry name" value="DOLICHOL-PHOSPHATE MANNOSYLTRANSFERASE SUBUNIT 1"/>
    <property type="match status" value="1"/>
</dbReference>
<dbReference type="SUPFAM" id="SSF53448">
    <property type="entry name" value="Nucleotide-diphospho-sugar transferases"/>
    <property type="match status" value="1"/>
</dbReference>
<keyword evidence="3" id="KW-0808">Transferase</keyword>
<comment type="caution">
    <text evidence="5">The sequence shown here is derived from an EMBL/GenBank/DDBJ whole genome shotgun (WGS) entry which is preliminary data.</text>
</comment>
<dbReference type="Proteomes" id="UP000183245">
    <property type="component" value="Unassembled WGS sequence"/>
</dbReference>
<dbReference type="GO" id="GO:0006506">
    <property type="term" value="P:GPI anchor biosynthetic process"/>
    <property type="evidence" value="ECO:0007669"/>
    <property type="project" value="TreeGrafter"/>
</dbReference>
<dbReference type="EMBL" id="MNZT01000054">
    <property type="protein sequence ID" value="OIP97480.1"/>
    <property type="molecule type" value="Genomic_DNA"/>
</dbReference>
<dbReference type="InterPro" id="IPR039528">
    <property type="entry name" value="DPM1-like"/>
</dbReference>
<reference evidence="5 6" key="1">
    <citation type="journal article" date="2016" name="Environ. Microbiol.">
        <title>Genomic resolution of a cold subsurface aquifer community provides metabolic insights for novel microbes adapted to high CO concentrations.</title>
        <authorList>
            <person name="Probst A.J."/>
            <person name="Castelle C.J."/>
            <person name="Singh A."/>
            <person name="Brown C.T."/>
            <person name="Anantharaman K."/>
            <person name="Sharon I."/>
            <person name="Hug L.A."/>
            <person name="Burstein D."/>
            <person name="Emerson J.B."/>
            <person name="Thomas B.C."/>
            <person name="Banfield J.F."/>
        </authorList>
    </citation>
    <scope>NUCLEOTIDE SEQUENCE [LARGE SCALE GENOMIC DNA]</scope>
    <source>
        <strain evidence="5">CG2_30_54_11</strain>
    </source>
</reference>
<sequence>MLSLIIPTYNESETLAALLRQIFEVTGTHHIHTEVIVVDDNSPDGSGELAYYLKRFFPHLTTFHRDRRLGKTSALVEGIHHAKGNIIGVMDADLTHSPSLIPSLIMPLISGNIDITVASRYSVGACIEGWGLLRRIAHLLATLACRPLTPISDPLSGFFFLRKSVIARYPLTTPQHLLLDLLVHAPYSSVQELPFTFKGRGRSPFGSGRGIDQVISLYQDKLFHHS</sequence>
<dbReference type="InterPro" id="IPR029044">
    <property type="entry name" value="Nucleotide-diphossugar_trans"/>
</dbReference>
<keyword evidence="2" id="KW-0328">Glycosyltransferase</keyword>
<gene>
    <name evidence="5" type="ORF">AUK40_03140</name>
</gene>
<evidence type="ECO:0000256" key="2">
    <source>
        <dbReference type="ARBA" id="ARBA00022676"/>
    </source>
</evidence>
<dbReference type="PANTHER" id="PTHR43398">
    <property type="entry name" value="DOLICHOL-PHOSPHATE MANNOSYLTRANSFERASE SUBUNIT 1"/>
    <property type="match status" value="1"/>
</dbReference>
<dbReference type="AlphaFoldDB" id="A0A1J5J1W0"/>
<evidence type="ECO:0000256" key="1">
    <source>
        <dbReference type="ARBA" id="ARBA00006739"/>
    </source>
</evidence>
<proteinExistence type="inferred from homology"/>
<evidence type="ECO:0000313" key="5">
    <source>
        <dbReference type="EMBL" id="OIP97480.1"/>
    </source>
</evidence>
<dbReference type="GO" id="GO:0006488">
    <property type="term" value="P:dolichol-linked oligosaccharide biosynthetic process"/>
    <property type="evidence" value="ECO:0007669"/>
    <property type="project" value="TreeGrafter"/>
</dbReference>